<dbReference type="Proteomes" id="UP000324222">
    <property type="component" value="Unassembled WGS sequence"/>
</dbReference>
<evidence type="ECO:0000313" key="2">
    <source>
        <dbReference type="Proteomes" id="UP000324222"/>
    </source>
</evidence>
<proteinExistence type="predicted"/>
<dbReference type="EMBL" id="VSRR010001398">
    <property type="protein sequence ID" value="MPC24977.1"/>
    <property type="molecule type" value="Genomic_DNA"/>
</dbReference>
<protein>
    <submittedName>
        <fullName evidence="1">Uncharacterized protein</fullName>
    </submittedName>
</protein>
<name>A0A5B7DV76_PORTR</name>
<reference evidence="1 2" key="1">
    <citation type="submission" date="2019-05" db="EMBL/GenBank/DDBJ databases">
        <title>Another draft genome of Portunus trituberculatus and its Hox gene families provides insights of decapod evolution.</title>
        <authorList>
            <person name="Jeong J.-H."/>
            <person name="Song I."/>
            <person name="Kim S."/>
            <person name="Choi T."/>
            <person name="Kim D."/>
            <person name="Ryu S."/>
            <person name="Kim W."/>
        </authorList>
    </citation>
    <scope>NUCLEOTIDE SEQUENCE [LARGE SCALE GENOMIC DNA]</scope>
    <source>
        <tissue evidence="1">Muscle</tissue>
    </source>
</reference>
<evidence type="ECO:0000313" key="1">
    <source>
        <dbReference type="EMBL" id="MPC24977.1"/>
    </source>
</evidence>
<organism evidence="1 2">
    <name type="scientific">Portunus trituberculatus</name>
    <name type="common">Swimming crab</name>
    <name type="synonym">Neptunus trituberculatus</name>
    <dbReference type="NCBI Taxonomy" id="210409"/>
    <lineage>
        <taxon>Eukaryota</taxon>
        <taxon>Metazoa</taxon>
        <taxon>Ecdysozoa</taxon>
        <taxon>Arthropoda</taxon>
        <taxon>Crustacea</taxon>
        <taxon>Multicrustacea</taxon>
        <taxon>Malacostraca</taxon>
        <taxon>Eumalacostraca</taxon>
        <taxon>Eucarida</taxon>
        <taxon>Decapoda</taxon>
        <taxon>Pleocyemata</taxon>
        <taxon>Brachyura</taxon>
        <taxon>Eubrachyura</taxon>
        <taxon>Portunoidea</taxon>
        <taxon>Portunidae</taxon>
        <taxon>Portuninae</taxon>
        <taxon>Portunus</taxon>
    </lineage>
</organism>
<accession>A0A5B7DV76</accession>
<comment type="caution">
    <text evidence="1">The sequence shown here is derived from an EMBL/GenBank/DDBJ whole genome shotgun (WGS) entry which is preliminary data.</text>
</comment>
<sequence>MRLKGSMENPGGDRKAFNAEDGTIDTWDFVCVCECVYFISCTSYVTAYPCFPPLSSPRKETTVSSTSTADRNTPKGLITTDRSLGILLEVVNFECHIATPPVWLWVPRDRHYATQLLFMS</sequence>
<dbReference type="AlphaFoldDB" id="A0A5B7DV76"/>
<keyword evidence="2" id="KW-1185">Reference proteome</keyword>
<gene>
    <name evidence="1" type="ORF">E2C01_018072</name>
</gene>